<organism evidence="3 4">
    <name type="scientific">Polytolypa hystricis (strain UAMH7299)</name>
    <dbReference type="NCBI Taxonomy" id="1447883"/>
    <lineage>
        <taxon>Eukaryota</taxon>
        <taxon>Fungi</taxon>
        <taxon>Dikarya</taxon>
        <taxon>Ascomycota</taxon>
        <taxon>Pezizomycotina</taxon>
        <taxon>Eurotiomycetes</taxon>
        <taxon>Eurotiomycetidae</taxon>
        <taxon>Onygenales</taxon>
        <taxon>Onygenales incertae sedis</taxon>
        <taxon>Polytolypa</taxon>
    </lineage>
</organism>
<dbReference type="InterPro" id="IPR014748">
    <property type="entry name" value="Enoyl-CoA_hydra_C"/>
</dbReference>
<evidence type="ECO:0000256" key="1">
    <source>
        <dbReference type="ARBA" id="ARBA00005254"/>
    </source>
</evidence>
<dbReference type="Proteomes" id="UP000224634">
    <property type="component" value="Unassembled WGS sequence"/>
</dbReference>
<dbReference type="AlphaFoldDB" id="A0A2B7YZM6"/>
<dbReference type="PANTHER" id="PTHR43684">
    <property type="match status" value="1"/>
</dbReference>
<dbReference type="PANTHER" id="PTHR43684:SF4">
    <property type="entry name" value="ENOYL-COA HYDRATASE_ISOMERASE FAMILY PROTEIN (AFU_ORTHOLOGUE AFUA_1G01890)"/>
    <property type="match status" value="1"/>
</dbReference>
<accession>A0A2B7YZM6</accession>
<dbReference type="CDD" id="cd06558">
    <property type="entry name" value="crotonase-like"/>
    <property type="match status" value="1"/>
</dbReference>
<comment type="caution">
    <text evidence="3">The sequence shown here is derived from an EMBL/GenBank/DDBJ whole genome shotgun (WGS) entry which is preliminary data.</text>
</comment>
<comment type="similarity">
    <text evidence="1">Belongs to the enoyl-CoA hydratase/isomerase family.</text>
</comment>
<evidence type="ECO:0008006" key="5">
    <source>
        <dbReference type="Google" id="ProtNLM"/>
    </source>
</evidence>
<gene>
    <name evidence="3" type="ORF">AJ80_01825</name>
</gene>
<reference evidence="3 4" key="1">
    <citation type="submission" date="2017-10" db="EMBL/GenBank/DDBJ databases">
        <title>Comparative genomics in systemic dimorphic fungi from Ajellomycetaceae.</title>
        <authorList>
            <person name="Munoz J.F."/>
            <person name="Mcewen J.G."/>
            <person name="Clay O.K."/>
            <person name="Cuomo C.A."/>
        </authorList>
    </citation>
    <scope>NUCLEOTIDE SEQUENCE [LARGE SCALE GENOMIC DNA]</scope>
    <source>
        <strain evidence="3 4">UAMH7299</strain>
    </source>
</reference>
<sequence length="317" mass="34230">MATPTPPPSYSALPLQQIRLAHVPASSPTPTPILLLTLNRPDKLNAFTNTMAREMVTIFKTIDIDDRIKVVVVTGSGRAFCAGADLDDGFPKSRGKSGHKNESSGETEREHRDSGGSVSLAIHNCRKPTIMALNGPAVGIGITMTLPASIRLATAGTKIGFVFSRRGLIMEAVSSFFLPRLIGHSRAVHLTTTGSIYPAEHPLLRDLFSEVLPTAAATLDRALEIAEDVAKNTSSVSTSLMRDLMYRGPASPEETHLLDSAVIYGLFGGRDNEEGVHSFLEKRKPEFKGSFGNPEDVPGAYPWWTPVDVSVRPKAKM</sequence>
<dbReference type="InterPro" id="IPR029045">
    <property type="entry name" value="ClpP/crotonase-like_dom_sf"/>
</dbReference>
<proteinExistence type="inferred from homology"/>
<dbReference type="InterPro" id="IPR001753">
    <property type="entry name" value="Enoyl-CoA_hydra/iso"/>
</dbReference>
<name>A0A2B7YZM6_POLH7</name>
<dbReference type="SUPFAM" id="SSF52096">
    <property type="entry name" value="ClpP/crotonase"/>
    <property type="match status" value="1"/>
</dbReference>
<evidence type="ECO:0000313" key="4">
    <source>
        <dbReference type="Proteomes" id="UP000224634"/>
    </source>
</evidence>
<dbReference type="EMBL" id="PDNA01000016">
    <property type="protein sequence ID" value="PGH26511.1"/>
    <property type="molecule type" value="Genomic_DNA"/>
</dbReference>
<dbReference type="OrthoDB" id="2018133at2759"/>
<protein>
    <recommendedName>
        <fullName evidence="5">Enoyl-CoA hydratase</fullName>
    </recommendedName>
</protein>
<dbReference type="STRING" id="1447883.A0A2B7YZM6"/>
<evidence type="ECO:0000256" key="2">
    <source>
        <dbReference type="SAM" id="MobiDB-lite"/>
    </source>
</evidence>
<dbReference type="InterPro" id="IPR051053">
    <property type="entry name" value="ECH/Chromodomain_protein"/>
</dbReference>
<evidence type="ECO:0000313" key="3">
    <source>
        <dbReference type="EMBL" id="PGH26511.1"/>
    </source>
</evidence>
<keyword evidence="4" id="KW-1185">Reference proteome</keyword>
<feature type="compositionally biased region" description="Basic and acidic residues" evidence="2">
    <location>
        <begin position="99"/>
        <end position="114"/>
    </location>
</feature>
<dbReference type="Pfam" id="PF00378">
    <property type="entry name" value="ECH_1"/>
    <property type="match status" value="1"/>
</dbReference>
<dbReference type="Gene3D" id="3.90.226.10">
    <property type="entry name" value="2-enoyl-CoA Hydratase, Chain A, domain 1"/>
    <property type="match status" value="1"/>
</dbReference>
<dbReference type="Gene3D" id="1.10.12.10">
    <property type="entry name" value="Lyase 2-enoyl-coa Hydratase, Chain A, domain 2"/>
    <property type="match status" value="1"/>
</dbReference>
<feature type="region of interest" description="Disordered" evidence="2">
    <location>
        <begin position="91"/>
        <end position="117"/>
    </location>
</feature>